<name>A0ABQ3LAE5_9SPHN</name>
<keyword evidence="2" id="KW-1185">Reference proteome</keyword>
<sequence length="70" mass="7612">MRFGWIEAQDCAFICNVLVSANRKHFSTGGDSPDHVLFVAMLGKASAVVRDRHQLDPGQEAGTVEPGTIR</sequence>
<dbReference type="Proteomes" id="UP000652430">
    <property type="component" value="Unassembled WGS sequence"/>
</dbReference>
<accession>A0ABQ3LAE5</accession>
<evidence type="ECO:0000313" key="2">
    <source>
        <dbReference type="Proteomes" id="UP000652430"/>
    </source>
</evidence>
<gene>
    <name evidence="1" type="ORF">GCM10008023_06930</name>
</gene>
<evidence type="ECO:0000313" key="1">
    <source>
        <dbReference type="EMBL" id="GHH09809.1"/>
    </source>
</evidence>
<dbReference type="EMBL" id="BNAQ01000001">
    <property type="protein sequence ID" value="GHH09809.1"/>
    <property type="molecule type" value="Genomic_DNA"/>
</dbReference>
<comment type="caution">
    <text evidence="1">The sequence shown here is derived from an EMBL/GenBank/DDBJ whole genome shotgun (WGS) entry which is preliminary data.</text>
</comment>
<organism evidence="1 2">
    <name type="scientific">Sphingomonas glacialis</name>
    <dbReference type="NCBI Taxonomy" id="658225"/>
    <lineage>
        <taxon>Bacteria</taxon>
        <taxon>Pseudomonadati</taxon>
        <taxon>Pseudomonadota</taxon>
        <taxon>Alphaproteobacteria</taxon>
        <taxon>Sphingomonadales</taxon>
        <taxon>Sphingomonadaceae</taxon>
        <taxon>Sphingomonas</taxon>
    </lineage>
</organism>
<reference evidence="2" key="1">
    <citation type="journal article" date="2019" name="Int. J. Syst. Evol. Microbiol.">
        <title>The Global Catalogue of Microorganisms (GCM) 10K type strain sequencing project: providing services to taxonomists for standard genome sequencing and annotation.</title>
        <authorList>
            <consortium name="The Broad Institute Genomics Platform"/>
            <consortium name="The Broad Institute Genome Sequencing Center for Infectious Disease"/>
            <person name="Wu L."/>
            <person name="Ma J."/>
        </authorList>
    </citation>
    <scope>NUCLEOTIDE SEQUENCE [LARGE SCALE GENOMIC DNA]</scope>
    <source>
        <strain evidence="2">CGMCC 1.8957</strain>
    </source>
</reference>
<proteinExistence type="predicted"/>
<protein>
    <submittedName>
        <fullName evidence="1">Uncharacterized protein</fullName>
    </submittedName>
</protein>